<dbReference type="PANTHER" id="PTHR13748:SF62">
    <property type="entry name" value="COBW DOMAIN-CONTAINING PROTEIN"/>
    <property type="match status" value="1"/>
</dbReference>
<dbReference type="Pfam" id="PF02492">
    <property type="entry name" value="cobW"/>
    <property type="match status" value="1"/>
</dbReference>
<proteinExistence type="predicted"/>
<feature type="domain" description="CobW/HypB/UreG nucleotide-binding" evidence="1">
    <location>
        <begin position="18"/>
        <end position="178"/>
    </location>
</feature>
<dbReference type="Gene3D" id="3.40.50.300">
    <property type="entry name" value="P-loop containing nucleotide triphosphate hydrolases"/>
    <property type="match status" value="1"/>
</dbReference>
<dbReference type="InterPro" id="IPR003495">
    <property type="entry name" value="CobW/HypB/UreG_nucleotide-bd"/>
</dbReference>
<evidence type="ECO:0000313" key="3">
    <source>
        <dbReference type="Proteomes" id="UP000607645"/>
    </source>
</evidence>
<comment type="caution">
    <text evidence="2">The sequence shown here is derived from an EMBL/GenBank/DDBJ whole genome shotgun (WGS) entry which is preliminary data.</text>
</comment>
<organism evidence="2 3">
    <name type="scientific">Lawsonibacter faecis</name>
    <dbReference type="NCBI Taxonomy" id="2763052"/>
    <lineage>
        <taxon>Bacteria</taxon>
        <taxon>Bacillati</taxon>
        <taxon>Bacillota</taxon>
        <taxon>Clostridia</taxon>
        <taxon>Eubacteriales</taxon>
        <taxon>Oscillospiraceae</taxon>
        <taxon>Lawsonibacter</taxon>
    </lineage>
</organism>
<reference evidence="2" key="1">
    <citation type="submission" date="2020-08" db="EMBL/GenBank/DDBJ databases">
        <title>Genome public.</title>
        <authorList>
            <person name="Liu C."/>
            <person name="Sun Q."/>
        </authorList>
    </citation>
    <scope>NUCLEOTIDE SEQUENCE</scope>
    <source>
        <strain evidence="2">NSJ-52</strain>
    </source>
</reference>
<evidence type="ECO:0000259" key="1">
    <source>
        <dbReference type="Pfam" id="PF02492"/>
    </source>
</evidence>
<dbReference type="AlphaFoldDB" id="A0A8J6JPI1"/>
<dbReference type="SUPFAM" id="SSF52540">
    <property type="entry name" value="P-loop containing nucleoside triphosphate hydrolases"/>
    <property type="match status" value="1"/>
</dbReference>
<dbReference type="PANTHER" id="PTHR13748">
    <property type="entry name" value="COBW-RELATED"/>
    <property type="match status" value="1"/>
</dbReference>
<sequence length="321" mass="35080">MSTEPADARTACRTHVDLISGFLGAGKTTFIQKYCAWLREEGISFAVVENEFGAVGVDAAALKASYADIHELSGGCICCSMLPNFTVLLLKLAGRYDRIIVEPSGIFDATSFFEIMELVRARSGAERGFCATIVDPRCLCRLQEEELCVLQSQLAGSSSVIYSKCDLPELPELAVCGEFLRALAEDGALQIMETPAHLMRQNDFGTLLEQRAVLRPVALKKLNHAALFHCPSCKPDVTFTRAQLEWFLTRFLEGGAARDILRIKGTVRAAGGGYFAVNCTVCDCMVEEAETGYGILYFIMRGSPTAELRVRMDALFSSLPA</sequence>
<dbReference type="GO" id="GO:0005737">
    <property type="term" value="C:cytoplasm"/>
    <property type="evidence" value="ECO:0007669"/>
    <property type="project" value="TreeGrafter"/>
</dbReference>
<evidence type="ECO:0000313" key="2">
    <source>
        <dbReference type="EMBL" id="MBC5738809.1"/>
    </source>
</evidence>
<dbReference type="InterPro" id="IPR051316">
    <property type="entry name" value="Zinc-reg_GTPase_activator"/>
</dbReference>
<name>A0A8J6JPI1_9FIRM</name>
<dbReference type="Proteomes" id="UP000607645">
    <property type="component" value="Unassembled WGS sequence"/>
</dbReference>
<accession>A0A8J6JPI1</accession>
<gene>
    <name evidence="2" type="ORF">H8S62_17505</name>
</gene>
<dbReference type="RefSeq" id="WP_186920418.1">
    <property type="nucleotide sequence ID" value="NZ_JACOPQ010000024.1"/>
</dbReference>
<keyword evidence="3" id="KW-1185">Reference proteome</keyword>
<dbReference type="InterPro" id="IPR027417">
    <property type="entry name" value="P-loop_NTPase"/>
</dbReference>
<dbReference type="EMBL" id="JACOPQ010000024">
    <property type="protein sequence ID" value="MBC5738809.1"/>
    <property type="molecule type" value="Genomic_DNA"/>
</dbReference>
<protein>
    <recommendedName>
        <fullName evidence="1">CobW/HypB/UreG nucleotide-binding domain-containing protein</fullName>
    </recommendedName>
</protein>